<dbReference type="Proteomes" id="UP000215214">
    <property type="component" value="Chromosome TJEJU"/>
</dbReference>
<dbReference type="OrthoDB" id="1121506at2"/>
<sequence length="117" mass="13263">MKKIVVLIIFSITLLSCEAIFVENISDKIVQVLAPKTGNELDKGPVVFSWEELEGADEYHLKIATPNFLNANQIVLDTIITRRSFSEDLTTGDYEWSVIGKNSEYETLEEINILTIR</sequence>
<dbReference type="EMBL" id="LT899436">
    <property type="protein sequence ID" value="SNR15454.1"/>
    <property type="molecule type" value="Genomic_DNA"/>
</dbReference>
<gene>
    <name evidence="1" type="ORF">TJEJU_1739</name>
</gene>
<dbReference type="KEGG" id="tje:TJEJU_1739"/>
<proteinExistence type="predicted"/>
<reference evidence="1 2" key="1">
    <citation type="submission" date="2017-07" db="EMBL/GenBank/DDBJ databases">
        <authorList>
            <person name="Sun Z.S."/>
            <person name="Albrecht U."/>
            <person name="Echele G."/>
            <person name="Lee C.C."/>
        </authorList>
    </citation>
    <scope>NUCLEOTIDE SEQUENCE [LARGE SCALE GENOMIC DNA]</scope>
    <source>
        <strain evidence="2">type strain: KCTC 22618</strain>
    </source>
</reference>
<dbReference type="PROSITE" id="PS51257">
    <property type="entry name" value="PROKAR_LIPOPROTEIN"/>
    <property type="match status" value="1"/>
</dbReference>
<organism evidence="1 2">
    <name type="scientific">Tenacibaculum jejuense</name>
    <dbReference type="NCBI Taxonomy" id="584609"/>
    <lineage>
        <taxon>Bacteria</taxon>
        <taxon>Pseudomonadati</taxon>
        <taxon>Bacteroidota</taxon>
        <taxon>Flavobacteriia</taxon>
        <taxon>Flavobacteriales</taxon>
        <taxon>Flavobacteriaceae</taxon>
        <taxon>Tenacibaculum</taxon>
    </lineage>
</organism>
<name>A0A238UAE8_9FLAO</name>
<protein>
    <recommendedName>
        <fullName evidence="3">Lipoprotein</fullName>
    </recommendedName>
</protein>
<dbReference type="Gene3D" id="2.60.40.10">
    <property type="entry name" value="Immunoglobulins"/>
    <property type="match status" value="1"/>
</dbReference>
<evidence type="ECO:0000313" key="1">
    <source>
        <dbReference type="EMBL" id="SNR15454.1"/>
    </source>
</evidence>
<dbReference type="RefSeq" id="WP_095071193.1">
    <property type="nucleotide sequence ID" value="NZ_LT899436.1"/>
</dbReference>
<dbReference type="InterPro" id="IPR013783">
    <property type="entry name" value="Ig-like_fold"/>
</dbReference>
<evidence type="ECO:0000313" key="2">
    <source>
        <dbReference type="Proteomes" id="UP000215214"/>
    </source>
</evidence>
<dbReference type="AlphaFoldDB" id="A0A238UAE8"/>
<accession>A0A238UAE8</accession>
<evidence type="ECO:0008006" key="3">
    <source>
        <dbReference type="Google" id="ProtNLM"/>
    </source>
</evidence>
<keyword evidence="2" id="KW-1185">Reference proteome</keyword>